<accession>A0A2G5VNU5</accession>
<feature type="region of interest" description="Disordered" evidence="1">
    <location>
        <begin position="136"/>
        <end position="209"/>
    </location>
</feature>
<reference evidence="4" key="1">
    <citation type="submission" date="2017-10" db="EMBL/GenBank/DDBJ databases">
        <title>Rapid genome shrinkage in a self-fertile nematode reveals novel sperm competition proteins.</title>
        <authorList>
            <person name="Yin D."/>
            <person name="Schwarz E.M."/>
            <person name="Thomas C.G."/>
            <person name="Felde R.L."/>
            <person name="Korf I.F."/>
            <person name="Cutter A.D."/>
            <person name="Schartner C.M."/>
            <person name="Ralston E.J."/>
            <person name="Meyer B.J."/>
            <person name="Haag E.S."/>
        </authorList>
    </citation>
    <scope>NUCLEOTIDE SEQUENCE [LARGE SCALE GENOMIC DNA]</scope>
    <source>
        <strain evidence="4">JU1422</strain>
    </source>
</reference>
<organism evidence="3 4">
    <name type="scientific">Caenorhabditis nigoni</name>
    <dbReference type="NCBI Taxonomy" id="1611254"/>
    <lineage>
        <taxon>Eukaryota</taxon>
        <taxon>Metazoa</taxon>
        <taxon>Ecdysozoa</taxon>
        <taxon>Nematoda</taxon>
        <taxon>Chromadorea</taxon>
        <taxon>Rhabditida</taxon>
        <taxon>Rhabditina</taxon>
        <taxon>Rhabditomorpha</taxon>
        <taxon>Rhabditoidea</taxon>
        <taxon>Rhabditidae</taxon>
        <taxon>Peloderinae</taxon>
        <taxon>Caenorhabditis</taxon>
    </lineage>
</organism>
<dbReference type="Proteomes" id="UP000230233">
    <property type="component" value="Chromosome I"/>
</dbReference>
<dbReference type="AlphaFoldDB" id="A0A2G5VNU5"/>
<comment type="caution">
    <text evidence="3">The sequence shown here is derived from an EMBL/GenBank/DDBJ whole genome shotgun (WGS) entry which is preliminary data.</text>
</comment>
<dbReference type="EMBL" id="PDUG01000001">
    <property type="protein sequence ID" value="PIC53479.1"/>
    <property type="molecule type" value="Genomic_DNA"/>
</dbReference>
<name>A0A2G5VNU5_9PELO</name>
<feature type="transmembrane region" description="Helical" evidence="2">
    <location>
        <begin position="107"/>
        <end position="131"/>
    </location>
</feature>
<feature type="compositionally biased region" description="Polar residues" evidence="1">
    <location>
        <begin position="192"/>
        <end position="209"/>
    </location>
</feature>
<feature type="compositionally biased region" description="Basic and acidic residues" evidence="1">
    <location>
        <begin position="171"/>
        <end position="191"/>
    </location>
</feature>
<dbReference type="OrthoDB" id="5895720at2759"/>
<feature type="compositionally biased region" description="Polar residues" evidence="1">
    <location>
        <begin position="155"/>
        <end position="164"/>
    </location>
</feature>
<protein>
    <submittedName>
        <fullName evidence="3">Uncharacterized protein</fullName>
    </submittedName>
</protein>
<proteinExistence type="predicted"/>
<keyword evidence="2" id="KW-1133">Transmembrane helix</keyword>
<evidence type="ECO:0000256" key="2">
    <source>
        <dbReference type="SAM" id="Phobius"/>
    </source>
</evidence>
<evidence type="ECO:0000313" key="3">
    <source>
        <dbReference type="EMBL" id="PIC53479.1"/>
    </source>
</evidence>
<keyword evidence="2" id="KW-0472">Membrane</keyword>
<keyword evidence="2" id="KW-0812">Transmembrane</keyword>
<evidence type="ECO:0000313" key="4">
    <source>
        <dbReference type="Proteomes" id="UP000230233"/>
    </source>
</evidence>
<gene>
    <name evidence="3" type="primary">Cnig_chr_I.g3164</name>
    <name evidence="3" type="ORF">B9Z55_003164</name>
</gene>
<keyword evidence="4" id="KW-1185">Reference proteome</keyword>
<evidence type="ECO:0000256" key="1">
    <source>
        <dbReference type="SAM" id="MobiDB-lite"/>
    </source>
</evidence>
<sequence>MRMLGEYCQPAAVFCGFARILLMNTCEIYKWPQGEFIKHCYCKKVVDQTVSYYCKDHKDTEICKFEKRNQTAPTPAPPTIPPPVATVSATIEKIYKMDSSTTSGFPIFPLIGVAFGVILLVAIGISLFLFCRKQRSPSAGQKGPSKMEEGVSKTAPVQSQSKSVVGSAEKTGGDSKIEGNSKKSTIREASEKSQMTPQNDGRSAFMYTS</sequence>